<evidence type="ECO:0000313" key="2">
    <source>
        <dbReference type="EMBL" id="OXG27756.1"/>
    </source>
</evidence>
<feature type="region of interest" description="Disordered" evidence="1">
    <location>
        <begin position="161"/>
        <end position="187"/>
    </location>
</feature>
<dbReference type="EMBL" id="AMKT01000018">
    <property type="protein sequence ID" value="OXG27756.1"/>
    <property type="molecule type" value="Genomic_DNA"/>
</dbReference>
<feature type="region of interest" description="Disordered" evidence="1">
    <location>
        <begin position="50"/>
        <end position="72"/>
    </location>
</feature>
<organism evidence="2 3">
    <name type="scientific">Cryptococcus neoformans Tu259-1</name>
    <dbReference type="NCBI Taxonomy" id="1230072"/>
    <lineage>
        <taxon>Eukaryota</taxon>
        <taxon>Fungi</taxon>
        <taxon>Dikarya</taxon>
        <taxon>Basidiomycota</taxon>
        <taxon>Agaricomycotina</taxon>
        <taxon>Tremellomycetes</taxon>
        <taxon>Tremellales</taxon>
        <taxon>Cryptococcaceae</taxon>
        <taxon>Cryptococcus</taxon>
        <taxon>Cryptococcus neoformans species complex</taxon>
    </lineage>
</organism>
<comment type="caution">
    <text evidence="2">The sequence shown here is derived from an EMBL/GenBank/DDBJ whole genome shotgun (WGS) entry which is preliminary data.</text>
</comment>
<dbReference type="Proteomes" id="UP000199727">
    <property type="component" value="Unassembled WGS sequence"/>
</dbReference>
<feature type="compositionally biased region" description="Basic and acidic residues" evidence="1">
    <location>
        <begin position="161"/>
        <end position="173"/>
    </location>
</feature>
<feature type="region of interest" description="Disordered" evidence="1">
    <location>
        <begin position="86"/>
        <end position="116"/>
    </location>
</feature>
<accession>A0A854QNI1</accession>
<protein>
    <submittedName>
        <fullName evidence="2">Uncharacterized protein</fullName>
    </submittedName>
</protein>
<dbReference type="AlphaFoldDB" id="A0A854QNI1"/>
<proteinExistence type="predicted"/>
<feature type="compositionally biased region" description="Low complexity" evidence="1">
    <location>
        <begin position="50"/>
        <end position="68"/>
    </location>
</feature>
<reference evidence="2 3" key="1">
    <citation type="submission" date="2017-06" db="EMBL/GenBank/DDBJ databases">
        <title>Global population genomics of the pathogenic fungus Cryptococcus neoformans var. grubii.</title>
        <authorList>
            <person name="Cuomo C."/>
            <person name="Litvintseva A."/>
            <person name="Chen Y."/>
            <person name="Young S."/>
            <person name="Zeng Q."/>
            <person name="Chapman S."/>
            <person name="Gujja S."/>
            <person name="Saif S."/>
            <person name="Birren B."/>
        </authorList>
    </citation>
    <scope>NUCLEOTIDE SEQUENCE [LARGE SCALE GENOMIC DNA]</scope>
    <source>
        <strain evidence="2 3">Tu259-1</strain>
    </source>
</reference>
<sequence length="243" mass="26129">MFTDEEWKGQHGGGLLRYFQVPTATSAFSTPATACTLNTSSIDFFVTNAASSPSTSNAATPQSSQSSSIPKAGRPLKEVLQPQLSSIGVSSPSGQAPAAKQPGRRNLSWSTHPDTSAVNIADADEADWVNEGETDDEHYYESNVLEVTGKTKVEMAKKTGKMIEDVSESESKKGRPTSISRQHRDLSPAPYDVETTTAAWSKVDASRHMALGATTSDGTGVYLAEKLRGQLLFFQQYNKLPGH</sequence>
<gene>
    <name evidence="2" type="ORF">C361_01027</name>
</gene>
<feature type="compositionally biased region" description="Polar residues" evidence="1">
    <location>
        <begin position="107"/>
        <end position="116"/>
    </location>
</feature>
<evidence type="ECO:0000256" key="1">
    <source>
        <dbReference type="SAM" id="MobiDB-lite"/>
    </source>
</evidence>
<evidence type="ECO:0000313" key="3">
    <source>
        <dbReference type="Proteomes" id="UP000199727"/>
    </source>
</evidence>
<name>A0A854QNI1_CRYNE</name>